<evidence type="ECO:0000256" key="4">
    <source>
        <dbReference type="PROSITE-ProRule" id="PRU00182"/>
    </source>
</evidence>
<evidence type="ECO:0000256" key="1">
    <source>
        <dbReference type="ARBA" id="ARBA00000073"/>
    </source>
</evidence>
<dbReference type="InterPro" id="IPR020103">
    <property type="entry name" value="PsdUridine_synth_cat_dom_sf"/>
</dbReference>
<comment type="catalytic activity">
    <reaction evidence="1 5">
        <text>a uridine in RNA = a pseudouridine in RNA</text>
        <dbReference type="Rhea" id="RHEA:48348"/>
        <dbReference type="Rhea" id="RHEA-COMP:12068"/>
        <dbReference type="Rhea" id="RHEA-COMP:12069"/>
        <dbReference type="ChEBI" id="CHEBI:65314"/>
        <dbReference type="ChEBI" id="CHEBI:65315"/>
    </reaction>
</comment>
<gene>
    <name evidence="7" type="ORF">B1526_1454</name>
</gene>
<dbReference type="RefSeq" id="WP_095615432.1">
    <property type="nucleotide sequence ID" value="NZ_MVOH01000017.1"/>
</dbReference>
<protein>
    <recommendedName>
        <fullName evidence="5">Pseudouridine synthase</fullName>
        <ecNumber evidence="5">5.4.99.-</ecNumber>
    </recommendedName>
</protein>
<evidence type="ECO:0000259" key="6">
    <source>
        <dbReference type="Pfam" id="PF00849"/>
    </source>
</evidence>
<evidence type="ECO:0000313" key="8">
    <source>
        <dbReference type="Proteomes" id="UP000218399"/>
    </source>
</evidence>
<dbReference type="InterPro" id="IPR050188">
    <property type="entry name" value="RluA_PseudoU_synthase"/>
</dbReference>
<dbReference type="PANTHER" id="PTHR21600:SF44">
    <property type="entry name" value="RIBOSOMAL LARGE SUBUNIT PSEUDOURIDINE SYNTHASE D"/>
    <property type="match status" value="1"/>
</dbReference>
<proteinExistence type="inferred from homology"/>
<dbReference type="GO" id="GO:0000455">
    <property type="term" value="P:enzyme-directed rRNA pseudouridine synthesis"/>
    <property type="evidence" value="ECO:0007669"/>
    <property type="project" value="TreeGrafter"/>
</dbReference>
<name>A0A2A2ECD0_9BIFI</name>
<dbReference type="Gene3D" id="3.30.2350.10">
    <property type="entry name" value="Pseudouridine synthase"/>
    <property type="match status" value="1"/>
</dbReference>
<dbReference type="AlphaFoldDB" id="A0A2A2ECD0"/>
<dbReference type="NCBIfam" id="TIGR00005">
    <property type="entry name" value="rluA_subfam"/>
    <property type="match status" value="1"/>
</dbReference>
<keyword evidence="4" id="KW-0694">RNA-binding</keyword>
<dbReference type="Proteomes" id="UP000218399">
    <property type="component" value="Unassembled WGS sequence"/>
</dbReference>
<dbReference type="CDD" id="cd02869">
    <property type="entry name" value="PseudoU_synth_RluA_like"/>
    <property type="match status" value="1"/>
</dbReference>
<comment type="function">
    <text evidence="5">Responsible for synthesis of pseudouridine from uracil.</text>
</comment>
<feature type="active site" evidence="3">
    <location>
        <position position="137"/>
    </location>
</feature>
<sequence>MIKVVPAPDMLIGRRFDIAVAKMLGVSRAKAAVFIETNQARIVGREHERDKSAVLQAGDVVEFELVDEQRPAEPIARNMPIVYEDEDIVVVDKPVGVAAHASVGWTGPTVLGSLLKRGVEITALGAPGRQGIVSRLDVGTSGLMLVCKTDLAYKEMRRQFSEHEVIKTYHALAQGNLKEDKATIEAPIGRAKVSDFRFCVTPGGKEAVTHWDVLERFGEATLAKINLETGRTHQIRVHFSSIGHPLVGDAMYGANPKLSAELGLERQWLHAMQLEFRHPRTHVRTVVTSQYPADLKHALDAMRARHTDGEDGADGM</sequence>
<organism evidence="7 8">
    <name type="scientific">Bifidobacterium criceti</name>
    <dbReference type="NCBI Taxonomy" id="1960969"/>
    <lineage>
        <taxon>Bacteria</taxon>
        <taxon>Bacillati</taxon>
        <taxon>Actinomycetota</taxon>
        <taxon>Actinomycetes</taxon>
        <taxon>Bifidobacteriales</taxon>
        <taxon>Bifidobacteriaceae</taxon>
        <taxon>Bifidobacterium</taxon>
    </lineage>
</organism>
<comment type="similarity">
    <text evidence="2 5">Belongs to the pseudouridine synthase RluA family.</text>
</comment>
<keyword evidence="8" id="KW-1185">Reference proteome</keyword>
<comment type="caution">
    <text evidence="7">The sequence shown here is derived from an EMBL/GenBank/DDBJ whole genome shotgun (WGS) entry which is preliminary data.</text>
</comment>
<evidence type="ECO:0000256" key="2">
    <source>
        <dbReference type="ARBA" id="ARBA00010876"/>
    </source>
</evidence>
<dbReference type="InterPro" id="IPR006145">
    <property type="entry name" value="PsdUridine_synth_RsuA/RluA"/>
</dbReference>
<dbReference type="EMBL" id="MVOH01000017">
    <property type="protein sequence ID" value="PAU66954.1"/>
    <property type="molecule type" value="Genomic_DNA"/>
</dbReference>
<evidence type="ECO:0000256" key="3">
    <source>
        <dbReference type="PIRSR" id="PIRSR606225-1"/>
    </source>
</evidence>
<dbReference type="GO" id="GO:0009982">
    <property type="term" value="F:pseudouridine synthase activity"/>
    <property type="evidence" value="ECO:0007669"/>
    <property type="project" value="InterPro"/>
</dbReference>
<evidence type="ECO:0000313" key="7">
    <source>
        <dbReference type="EMBL" id="PAU66954.1"/>
    </source>
</evidence>
<reference evidence="7 8" key="1">
    <citation type="journal article" date="2017" name="ISME J.">
        <title>Unveiling bifidobacterial biogeography across the mammalian branch of the tree of life.</title>
        <authorList>
            <person name="Milani C."/>
            <person name="Mangifesta M."/>
            <person name="Mancabelli L."/>
            <person name="Lugli G.A."/>
            <person name="James K."/>
            <person name="Duranti S."/>
            <person name="Turroni F."/>
            <person name="Ferrario C."/>
            <person name="Ossiprandi M.C."/>
            <person name="van Sinderen D."/>
            <person name="Ventura M."/>
        </authorList>
    </citation>
    <scope>NUCLEOTIDE SEQUENCE [LARGE SCALE GENOMIC DNA]</scope>
    <source>
        <strain evidence="8">Ham19E</strain>
    </source>
</reference>
<dbReference type="Pfam" id="PF00849">
    <property type="entry name" value="PseudoU_synth_2"/>
    <property type="match status" value="1"/>
</dbReference>
<dbReference type="PROSITE" id="PS50889">
    <property type="entry name" value="S4"/>
    <property type="match status" value="1"/>
</dbReference>
<dbReference type="GO" id="GO:0003723">
    <property type="term" value="F:RNA binding"/>
    <property type="evidence" value="ECO:0007669"/>
    <property type="project" value="UniProtKB-KW"/>
</dbReference>
<feature type="domain" description="Pseudouridine synthase RsuA/RluA-like" evidence="6">
    <location>
        <begin position="87"/>
        <end position="241"/>
    </location>
</feature>
<dbReference type="SUPFAM" id="SSF55120">
    <property type="entry name" value="Pseudouridine synthase"/>
    <property type="match status" value="1"/>
</dbReference>
<accession>A0A2A2ECD0</accession>
<dbReference type="OrthoDB" id="9807829at2"/>
<dbReference type="InterPro" id="IPR006225">
    <property type="entry name" value="PsdUridine_synth_RluC/D"/>
</dbReference>
<dbReference type="GO" id="GO:0140098">
    <property type="term" value="F:catalytic activity, acting on RNA"/>
    <property type="evidence" value="ECO:0007669"/>
    <property type="project" value="UniProtKB-ARBA"/>
</dbReference>
<dbReference type="EC" id="5.4.99.-" evidence="5"/>
<keyword evidence="5" id="KW-0413">Isomerase</keyword>
<dbReference type="PANTHER" id="PTHR21600">
    <property type="entry name" value="MITOCHONDRIAL RNA PSEUDOURIDINE SYNTHASE"/>
    <property type="match status" value="1"/>
</dbReference>
<evidence type="ECO:0000256" key="5">
    <source>
        <dbReference type="RuleBase" id="RU362028"/>
    </source>
</evidence>